<dbReference type="InterPro" id="IPR018790">
    <property type="entry name" value="DUF2358"/>
</dbReference>
<keyword evidence="3" id="KW-1185">Reference proteome</keyword>
<dbReference type="InterPro" id="IPR031342">
    <property type="entry name" value="Mug163-like"/>
</dbReference>
<dbReference type="AlphaFoldDB" id="C4JPZ7"/>
<dbReference type="RefSeq" id="XP_002543713.1">
    <property type="nucleotide sequence ID" value="XM_002543667.1"/>
</dbReference>
<evidence type="ECO:0000313" key="2">
    <source>
        <dbReference type="EMBL" id="EEP78384.1"/>
    </source>
</evidence>
<feature type="compositionally biased region" description="Polar residues" evidence="1">
    <location>
        <begin position="39"/>
        <end position="55"/>
    </location>
</feature>
<proteinExistence type="predicted"/>
<gene>
    <name evidence="2" type="ORF">UREG_03230</name>
</gene>
<dbReference type="PANTHER" id="PTHR31094">
    <property type="entry name" value="RIKEN CDNA 2310061I04 GENE"/>
    <property type="match status" value="1"/>
</dbReference>
<dbReference type="STRING" id="336963.C4JPZ7"/>
<dbReference type="eggNOG" id="ENOG502S29P">
    <property type="taxonomic scope" value="Eukaryota"/>
</dbReference>
<dbReference type="HOGENOM" id="CLU_053544_1_0_1"/>
<dbReference type="Proteomes" id="UP000002058">
    <property type="component" value="Unassembled WGS sequence"/>
</dbReference>
<dbReference type="OMA" id="GEEPIFK"/>
<feature type="region of interest" description="Disordered" evidence="1">
    <location>
        <begin position="213"/>
        <end position="255"/>
    </location>
</feature>
<evidence type="ECO:0000313" key="3">
    <source>
        <dbReference type="Proteomes" id="UP000002058"/>
    </source>
</evidence>
<dbReference type="Pfam" id="PF17119">
    <property type="entry name" value="MMU163"/>
    <property type="match status" value="1"/>
</dbReference>
<dbReference type="InParanoid" id="C4JPZ7"/>
<dbReference type="KEGG" id="ure:UREG_03230"/>
<reference evidence="3" key="1">
    <citation type="journal article" date="2009" name="Genome Res.">
        <title>Comparative genomic analyses of the human fungal pathogens Coccidioides and their relatives.</title>
        <authorList>
            <person name="Sharpton T.J."/>
            <person name="Stajich J.E."/>
            <person name="Rounsley S.D."/>
            <person name="Gardner M.J."/>
            <person name="Wortman J.R."/>
            <person name="Jordar V.S."/>
            <person name="Maiti R."/>
            <person name="Kodira C.D."/>
            <person name="Neafsey D.E."/>
            <person name="Zeng Q."/>
            <person name="Hung C.-Y."/>
            <person name="McMahan C."/>
            <person name="Muszewska A."/>
            <person name="Grynberg M."/>
            <person name="Mandel M.A."/>
            <person name="Kellner E.M."/>
            <person name="Barker B.M."/>
            <person name="Galgiani J.N."/>
            <person name="Orbach M.J."/>
            <person name="Kirkland T.N."/>
            <person name="Cole G.T."/>
            <person name="Henn M.R."/>
            <person name="Birren B.W."/>
            <person name="Taylor J.W."/>
        </authorList>
    </citation>
    <scope>NUCLEOTIDE SEQUENCE [LARGE SCALE GENOMIC DNA]</scope>
    <source>
        <strain evidence="3">UAMH 1704</strain>
    </source>
</reference>
<dbReference type="OrthoDB" id="5329385at2759"/>
<evidence type="ECO:0000256" key="1">
    <source>
        <dbReference type="SAM" id="MobiDB-lite"/>
    </source>
</evidence>
<organism evidence="2 3">
    <name type="scientific">Uncinocarpus reesii (strain UAMH 1704)</name>
    <dbReference type="NCBI Taxonomy" id="336963"/>
    <lineage>
        <taxon>Eukaryota</taxon>
        <taxon>Fungi</taxon>
        <taxon>Dikarya</taxon>
        <taxon>Ascomycota</taxon>
        <taxon>Pezizomycotina</taxon>
        <taxon>Eurotiomycetes</taxon>
        <taxon>Eurotiomycetidae</taxon>
        <taxon>Onygenales</taxon>
        <taxon>Onygenaceae</taxon>
        <taxon>Uncinocarpus</taxon>
    </lineage>
</organism>
<dbReference type="PANTHER" id="PTHR31094:SF2">
    <property type="entry name" value="RIKEN CDNA 2310061I04 GENE"/>
    <property type="match status" value="1"/>
</dbReference>
<feature type="compositionally biased region" description="Low complexity" evidence="1">
    <location>
        <begin position="245"/>
        <end position="255"/>
    </location>
</feature>
<dbReference type="GeneID" id="8439661"/>
<sequence>MPKLLIGPSAISAPPRVSTASLLRRYSSSTIPAAPSPLQRAQSQDTTPPYPSISQRSVARLRREQAPRSELWFTSSRPALISRSDARALNGRDERVEGHKPVDERILKLGKTLRILTTHLPTLLVNPVPQEILSPNITLHLFPSTHPHLPTVKGRVAYRAALWTAPVAWGSVPIVGNVRLQIMSERMVRGGVMSDFNSEDSNGDEKLVVRWVTEGGTPNPSSGSGKRVGTGDYASSGSSGGIKGAGNSAASASSASNGTNRGLSALLGGDAPIFKLGKEEQFTGLFIFSFDEEGRVSSHTIEHADENSGWDRTAKVVTLTDWLLGKARWGSREPSNPAPALAVGSRAVSAHCVRTRDAGRPEAVP</sequence>
<name>C4JPZ7_UNCRE</name>
<dbReference type="VEuPathDB" id="FungiDB:UREG_03230"/>
<evidence type="ECO:0008006" key="4">
    <source>
        <dbReference type="Google" id="ProtNLM"/>
    </source>
</evidence>
<dbReference type="EMBL" id="CH476616">
    <property type="protein sequence ID" value="EEP78384.1"/>
    <property type="molecule type" value="Genomic_DNA"/>
</dbReference>
<accession>C4JPZ7</accession>
<protein>
    <recommendedName>
        <fullName evidence="4">Chromosome transmission fidelity protein 4</fullName>
    </recommendedName>
</protein>
<feature type="region of interest" description="Disordered" evidence="1">
    <location>
        <begin position="31"/>
        <end position="55"/>
    </location>
</feature>